<dbReference type="CDD" id="cd03221">
    <property type="entry name" value="ABCF_EF-3"/>
    <property type="match status" value="2"/>
</dbReference>
<keyword evidence="8" id="KW-0808">Transferase</keyword>
<name>A0A149TW88_9PROT</name>
<dbReference type="Gene3D" id="3.40.50.300">
    <property type="entry name" value="P-loop containing nucleotide triphosphate hydrolases"/>
    <property type="match status" value="2"/>
</dbReference>
<dbReference type="GO" id="GO:0016740">
    <property type="term" value="F:transferase activity"/>
    <property type="evidence" value="ECO:0007669"/>
    <property type="project" value="UniProtKB-KW"/>
</dbReference>
<dbReference type="PROSITE" id="PS00211">
    <property type="entry name" value="ABC_TRANSPORTER_1"/>
    <property type="match status" value="2"/>
</dbReference>
<evidence type="ECO:0000256" key="1">
    <source>
        <dbReference type="ARBA" id="ARBA00022737"/>
    </source>
</evidence>
<dbReference type="InterPro" id="IPR003439">
    <property type="entry name" value="ABC_transporter-like_ATP-bd"/>
</dbReference>
<dbReference type="Pfam" id="PF12848">
    <property type="entry name" value="ABC_tran_Xtn"/>
    <property type="match status" value="1"/>
</dbReference>
<dbReference type="AlphaFoldDB" id="A0A149TW88"/>
<dbReference type="InterPro" id="IPR032781">
    <property type="entry name" value="ABC_tran_Xtn"/>
</dbReference>
<dbReference type="PROSITE" id="PS50893">
    <property type="entry name" value="ABC_TRANSPORTER_2"/>
    <property type="match status" value="2"/>
</dbReference>
<evidence type="ECO:0000313" key="8">
    <source>
        <dbReference type="EMBL" id="KXV57366.1"/>
    </source>
</evidence>
<evidence type="ECO:0000256" key="4">
    <source>
        <dbReference type="ARBA" id="ARBA00061571"/>
    </source>
</evidence>
<protein>
    <recommendedName>
        <fullName evidence="5">Probable ATP-binding protein YheS</fullName>
    </recommendedName>
</protein>
<dbReference type="InterPro" id="IPR027417">
    <property type="entry name" value="P-loop_NTPase"/>
</dbReference>
<dbReference type="InterPro" id="IPR037118">
    <property type="entry name" value="Val-tRNA_synth_C_sf"/>
</dbReference>
<dbReference type="PANTHER" id="PTHR19211:SF14">
    <property type="entry name" value="ATP-BINDING CASSETTE SUB-FAMILY F MEMBER 1"/>
    <property type="match status" value="1"/>
</dbReference>
<accession>A0A149TW88</accession>
<feature type="compositionally biased region" description="Polar residues" evidence="6">
    <location>
        <begin position="523"/>
        <end position="538"/>
    </location>
</feature>
<evidence type="ECO:0000313" key="9">
    <source>
        <dbReference type="Proteomes" id="UP000075411"/>
    </source>
</evidence>
<dbReference type="FunFam" id="3.40.50.300:FF:002053">
    <property type="entry name" value="ABC transporter ATP-binding protein"/>
    <property type="match status" value="1"/>
</dbReference>
<sequence length="632" mass="68926">MSLLVISDLTLRIAGRTLLDQADLSIEPGRKVGLVGRNGAGKSTLLAAIAGDIAPDGGEIRLSARARMARVKQEAPADGASLIETVLAGDTERTALLTEAETATNPVRIAEIHERLRAIGAESAPARAASVLAGLGFNAEAQLRPVSDFSGGWRMRVSLATALFLEPDLLLLDEPTNHLDLEATLWLETWLIRFAGAALIVSHDRGLLDSCVDAIAHLDKGKLTLTPGGYENFVRIRTEHALQQARQAEKIAAQRAHMQSFVDRFRAKATKARQAQARLKALEKLPAIEAVVEDAPTRFAFPEPEQLPPPMLTMNRVSVGYGSKPVLSNISLRLDMEDRIALLGANGNGKSTFAKLVAGRLEPLSGTLERNPRLKIGYFAQHQAEELVLNDTPIDHMARALPKALPPVIRAQLARFGLDADRAETPVRDLSGGEKARLLLALATRDAPQLLILDEPTNHLDLDARDALVRALSEFEGAVLLISHDPHLVELVADRLWLVADGKVTPFEGDMAEYKSWLIEQNRSANRSAKQQDTAAQQSRKDDRRERAEARKAQAPLRKIIKDAESRLAKLATERAKIEASLADPALYTDGKAEDVTRLNTRLAAIGKEQAEVEERWLEAEAELEAANAEED</sequence>
<dbReference type="Gene3D" id="1.10.287.380">
    <property type="entry name" value="Valyl-tRNA synthetase, C-terminal domain"/>
    <property type="match status" value="1"/>
</dbReference>
<dbReference type="OrthoDB" id="9762369at2"/>
<feature type="compositionally biased region" description="Basic and acidic residues" evidence="6">
    <location>
        <begin position="539"/>
        <end position="552"/>
    </location>
</feature>
<evidence type="ECO:0000256" key="6">
    <source>
        <dbReference type="SAM" id="MobiDB-lite"/>
    </source>
</evidence>
<dbReference type="SUPFAM" id="SSF52540">
    <property type="entry name" value="P-loop containing nucleoside triphosphate hydrolases"/>
    <property type="match status" value="2"/>
</dbReference>
<dbReference type="SMART" id="SM00382">
    <property type="entry name" value="AAA"/>
    <property type="match status" value="2"/>
</dbReference>
<dbReference type="FunFam" id="3.40.50.300:FF:000011">
    <property type="entry name" value="Putative ABC transporter ATP-binding component"/>
    <property type="match status" value="1"/>
</dbReference>
<keyword evidence="1" id="KW-0677">Repeat</keyword>
<feature type="domain" description="ABC transporter" evidence="7">
    <location>
        <begin position="312"/>
        <end position="526"/>
    </location>
</feature>
<dbReference type="Pfam" id="PF16326">
    <property type="entry name" value="ABC_tran_CTD"/>
    <property type="match status" value="1"/>
</dbReference>
<dbReference type="InterPro" id="IPR017871">
    <property type="entry name" value="ABC_transporter-like_CS"/>
</dbReference>
<dbReference type="EMBL" id="LHZT01000121">
    <property type="protein sequence ID" value="KXV57366.1"/>
    <property type="molecule type" value="Genomic_DNA"/>
</dbReference>
<keyword evidence="2" id="KW-0547">Nucleotide-binding</keyword>
<evidence type="ECO:0000256" key="2">
    <source>
        <dbReference type="ARBA" id="ARBA00022741"/>
    </source>
</evidence>
<dbReference type="InterPro" id="IPR050611">
    <property type="entry name" value="ABCF"/>
</dbReference>
<dbReference type="InterPro" id="IPR032524">
    <property type="entry name" value="ABC_tran_C"/>
</dbReference>
<evidence type="ECO:0000256" key="5">
    <source>
        <dbReference type="ARBA" id="ARBA00069073"/>
    </source>
</evidence>
<gene>
    <name evidence="8" type="ORF">AD947_09095</name>
</gene>
<dbReference type="PATRIC" id="fig|104102.12.peg.1634"/>
<keyword evidence="3" id="KW-0067">ATP-binding</keyword>
<evidence type="ECO:0000259" key="7">
    <source>
        <dbReference type="PROSITE" id="PS50893"/>
    </source>
</evidence>
<feature type="domain" description="ABC transporter" evidence="7">
    <location>
        <begin position="4"/>
        <end position="245"/>
    </location>
</feature>
<reference evidence="8 9" key="1">
    <citation type="submission" date="2015-06" db="EMBL/GenBank/DDBJ databases">
        <title>Improved classification and identification of acetic acid bacteria using matrix-assisted laser desorption/ionization time-of-flight mass spectrometry; Gluconobacter nephelii and Gluconobacter uchimurae are later heterotypic synonyms of Gluconobacter japonicus and Gluconobacter oxydans, respectively.</title>
        <authorList>
            <person name="Li L."/>
            <person name="Cleenwerck I."/>
            <person name="De Vuyst L."/>
            <person name="Vandamme P."/>
        </authorList>
    </citation>
    <scope>NUCLEOTIDE SEQUENCE [LARGE SCALE GENOMIC DNA]</scope>
    <source>
        <strain evidence="8 9">LMG 1663</strain>
    </source>
</reference>
<comment type="similarity">
    <text evidence="4">Belongs to the ABC transporter superfamily. ABCF family. YheS subfamily.</text>
</comment>
<dbReference type="GO" id="GO:0005524">
    <property type="term" value="F:ATP binding"/>
    <property type="evidence" value="ECO:0007669"/>
    <property type="project" value="UniProtKB-KW"/>
</dbReference>
<organism evidence="8 9">
    <name type="scientific">Acetobacter tropicalis</name>
    <dbReference type="NCBI Taxonomy" id="104102"/>
    <lineage>
        <taxon>Bacteria</taxon>
        <taxon>Pseudomonadati</taxon>
        <taxon>Pseudomonadota</taxon>
        <taxon>Alphaproteobacteria</taxon>
        <taxon>Acetobacterales</taxon>
        <taxon>Acetobacteraceae</taxon>
        <taxon>Acetobacter</taxon>
    </lineage>
</organism>
<proteinExistence type="inferred from homology"/>
<dbReference type="Pfam" id="PF00005">
    <property type="entry name" value="ABC_tran"/>
    <property type="match status" value="2"/>
</dbReference>
<feature type="region of interest" description="Disordered" evidence="6">
    <location>
        <begin position="523"/>
        <end position="556"/>
    </location>
</feature>
<dbReference type="GO" id="GO:0016887">
    <property type="term" value="F:ATP hydrolysis activity"/>
    <property type="evidence" value="ECO:0007669"/>
    <property type="project" value="InterPro"/>
</dbReference>
<dbReference type="PANTHER" id="PTHR19211">
    <property type="entry name" value="ATP-BINDING TRANSPORT PROTEIN-RELATED"/>
    <property type="match status" value="1"/>
</dbReference>
<dbReference type="GO" id="GO:0003677">
    <property type="term" value="F:DNA binding"/>
    <property type="evidence" value="ECO:0007669"/>
    <property type="project" value="InterPro"/>
</dbReference>
<comment type="caution">
    <text evidence="8">The sequence shown here is derived from an EMBL/GenBank/DDBJ whole genome shotgun (WGS) entry which is preliminary data.</text>
</comment>
<dbReference type="InterPro" id="IPR003593">
    <property type="entry name" value="AAA+_ATPase"/>
</dbReference>
<evidence type="ECO:0000256" key="3">
    <source>
        <dbReference type="ARBA" id="ARBA00022840"/>
    </source>
</evidence>
<dbReference type="RefSeq" id="WP_061488199.1">
    <property type="nucleotide sequence ID" value="NZ_LHZT01000121.1"/>
</dbReference>
<dbReference type="Proteomes" id="UP000075411">
    <property type="component" value="Unassembled WGS sequence"/>
</dbReference>